<dbReference type="EMBL" id="RZNH01000078">
    <property type="protein sequence ID" value="NOU62351.1"/>
    <property type="molecule type" value="Genomic_DNA"/>
</dbReference>
<dbReference type="Proteomes" id="UP000732105">
    <property type="component" value="Unassembled WGS sequence"/>
</dbReference>
<protein>
    <recommendedName>
        <fullName evidence="4">Lipoprotein</fullName>
    </recommendedName>
</protein>
<evidence type="ECO:0008006" key="4">
    <source>
        <dbReference type="Google" id="ProtNLM"/>
    </source>
</evidence>
<proteinExistence type="predicted"/>
<evidence type="ECO:0000313" key="3">
    <source>
        <dbReference type="Proteomes" id="UP000732105"/>
    </source>
</evidence>
<accession>A0ABX1X1T3</accession>
<keyword evidence="1" id="KW-0732">Signal</keyword>
<feature type="chain" id="PRO_5047190283" description="Lipoprotein" evidence="1">
    <location>
        <begin position="27"/>
        <end position="164"/>
    </location>
</feature>
<dbReference type="PROSITE" id="PS51257">
    <property type="entry name" value="PROKAR_LIPOPROTEIN"/>
    <property type="match status" value="1"/>
</dbReference>
<comment type="caution">
    <text evidence="2">The sequence shown here is derived from an EMBL/GenBank/DDBJ whole genome shotgun (WGS) entry which is preliminary data.</text>
</comment>
<feature type="signal peptide" evidence="1">
    <location>
        <begin position="1"/>
        <end position="26"/>
    </location>
</feature>
<sequence length="164" mass="18210">MKKIIFYITALVFMSCSSGGSSNTQAQTNESKIDSQKQVADFVSKYNTYDVFKFEDSEIVQLVALKANGDNVVTFSLKNISKKSTDVSVLEGTAKLKEGDVEIDEDEEGIGYPVNEFIYNDKCWIAIRLALQSQDMVRVNSSDCESLSTKNTPFASKGVLKKME</sequence>
<keyword evidence="3" id="KW-1185">Reference proteome</keyword>
<name>A0ABX1X1T3_9BACT</name>
<evidence type="ECO:0000256" key="1">
    <source>
        <dbReference type="SAM" id="SignalP"/>
    </source>
</evidence>
<gene>
    <name evidence="2" type="ORF">ELS83_21405</name>
</gene>
<evidence type="ECO:0000313" key="2">
    <source>
        <dbReference type="EMBL" id="NOU62351.1"/>
    </source>
</evidence>
<organism evidence="2 3">
    <name type="scientific">Marinifilum caeruleilacunae</name>
    <dbReference type="NCBI Taxonomy" id="2499076"/>
    <lineage>
        <taxon>Bacteria</taxon>
        <taxon>Pseudomonadati</taxon>
        <taxon>Bacteroidota</taxon>
        <taxon>Bacteroidia</taxon>
        <taxon>Marinilabiliales</taxon>
        <taxon>Marinifilaceae</taxon>
    </lineage>
</organism>
<reference evidence="2 3" key="1">
    <citation type="submission" date="2018-12" db="EMBL/GenBank/DDBJ databases">
        <title>Marinifilum JC070 sp. nov., a marine bacterium isolated from Yongle Blue Hole in the South China Sea.</title>
        <authorList>
            <person name="Fu T."/>
        </authorList>
    </citation>
    <scope>NUCLEOTIDE SEQUENCE [LARGE SCALE GENOMIC DNA]</scope>
    <source>
        <strain evidence="2 3">JC070</strain>
    </source>
</reference>